<evidence type="ECO:0000259" key="2">
    <source>
        <dbReference type="PROSITE" id="PS52045"/>
    </source>
</evidence>
<comment type="caution">
    <text evidence="3">The sequence shown here is derived from an EMBL/GenBank/DDBJ whole genome shotgun (WGS) entry which is preliminary data.</text>
</comment>
<dbReference type="PROSITE" id="PS52045">
    <property type="entry name" value="NEPROSIN_PEP_CD"/>
    <property type="match status" value="1"/>
</dbReference>
<dbReference type="PANTHER" id="PTHR31589">
    <property type="entry name" value="PROTEIN, PUTATIVE (DUF239)-RELATED-RELATED"/>
    <property type="match status" value="1"/>
</dbReference>
<feature type="chain" id="PRO_5045329822" evidence="1">
    <location>
        <begin position="27"/>
        <end position="276"/>
    </location>
</feature>
<dbReference type="InterPro" id="IPR004314">
    <property type="entry name" value="Neprosin"/>
</dbReference>
<gene>
    <name evidence="3" type="ORF">NGB36_00080</name>
</gene>
<keyword evidence="1" id="KW-0732">Signal</keyword>
<evidence type="ECO:0000256" key="1">
    <source>
        <dbReference type="SAM" id="SignalP"/>
    </source>
</evidence>
<dbReference type="InterPro" id="IPR053168">
    <property type="entry name" value="Glutamic_endopeptidase"/>
</dbReference>
<evidence type="ECO:0000313" key="4">
    <source>
        <dbReference type="Proteomes" id="UP001057702"/>
    </source>
</evidence>
<dbReference type="Pfam" id="PF03080">
    <property type="entry name" value="Neprosin"/>
    <property type="match status" value="1"/>
</dbReference>
<proteinExistence type="predicted"/>
<feature type="domain" description="Neprosin PEP catalytic" evidence="2">
    <location>
        <begin position="43"/>
        <end position="276"/>
    </location>
</feature>
<evidence type="ECO:0000313" key="3">
    <source>
        <dbReference type="EMBL" id="MCQ4079060.1"/>
    </source>
</evidence>
<feature type="signal peptide" evidence="1">
    <location>
        <begin position="1"/>
        <end position="26"/>
    </location>
</feature>
<dbReference type="EMBL" id="JANFNG010000001">
    <property type="protein sequence ID" value="MCQ4079060.1"/>
    <property type="molecule type" value="Genomic_DNA"/>
</dbReference>
<organism evidence="3 4">
    <name type="scientific">Streptomyces humicola</name>
    <dbReference type="NCBI Taxonomy" id="2953240"/>
    <lineage>
        <taxon>Bacteria</taxon>
        <taxon>Bacillati</taxon>
        <taxon>Actinomycetota</taxon>
        <taxon>Actinomycetes</taxon>
        <taxon>Kitasatosporales</taxon>
        <taxon>Streptomycetaceae</taxon>
        <taxon>Streptomyces</taxon>
    </lineage>
</organism>
<dbReference type="PANTHER" id="PTHR31589:SF110">
    <property type="entry name" value="PROTEIN, PUTATIVE (DUF239)-RELATED"/>
    <property type="match status" value="1"/>
</dbReference>
<protein>
    <submittedName>
        <fullName evidence="3">Neprosin family prolyl endopeptidase</fullName>
    </submittedName>
</protein>
<accession>A0ABT1PQ59</accession>
<dbReference type="RefSeq" id="WP_255917916.1">
    <property type="nucleotide sequence ID" value="NZ_JANFNG010000001.1"/>
</dbReference>
<name>A0ABT1PQ59_9ACTN</name>
<keyword evidence="4" id="KW-1185">Reference proteome</keyword>
<reference evidence="3" key="1">
    <citation type="submission" date="2022-06" db="EMBL/GenBank/DDBJ databases">
        <title>Draft genome sequence of Streptomyces sp. RB6PN25 isolated from peat swamp forest in Thailand.</title>
        <authorList>
            <person name="Duangmal K."/>
            <person name="Klaysubun C."/>
        </authorList>
    </citation>
    <scope>NUCLEOTIDE SEQUENCE</scope>
    <source>
        <strain evidence="3">RB6PN25</strain>
    </source>
</reference>
<dbReference type="Proteomes" id="UP001057702">
    <property type="component" value="Unassembled WGS sequence"/>
</dbReference>
<sequence length="276" mass="29323">MRAPLIAGLGAVATVAALLTGPPAQAAVSGVTPTVPPVARAAASGSEHPICWFDACYDYVYGRQQTDTAGASVDMLVGDPVVDPTQNGEHSLQELALQDSAQQSTVEVGWTVDEPLNGDYLPHLFVYHWVNGQTTCYNGCGFVQVSHTITPGMPLESYVPAEFGLRNIDGDWWVLFDNLKIGYFPGSLWGDSYTRAQLVTAFGENALNPTDLPSCTQMGNGRYGSRPRSSWIAGYRLFGTTNAPSLTVTTTSPAYYDAGQVTATSFRLGGPGKGAC</sequence>